<evidence type="ECO:0000313" key="2">
    <source>
        <dbReference type="Proteomes" id="UP001196413"/>
    </source>
</evidence>
<dbReference type="Proteomes" id="UP001196413">
    <property type="component" value="Unassembled WGS sequence"/>
</dbReference>
<protein>
    <submittedName>
        <fullName evidence="1">Uncharacterized protein</fullName>
    </submittedName>
</protein>
<name>A0AAD5R0V5_PARTN</name>
<keyword evidence="2" id="KW-1185">Reference proteome</keyword>
<organism evidence="1 2">
    <name type="scientific">Parelaphostrongylus tenuis</name>
    <name type="common">Meningeal worm</name>
    <dbReference type="NCBI Taxonomy" id="148309"/>
    <lineage>
        <taxon>Eukaryota</taxon>
        <taxon>Metazoa</taxon>
        <taxon>Ecdysozoa</taxon>
        <taxon>Nematoda</taxon>
        <taxon>Chromadorea</taxon>
        <taxon>Rhabditida</taxon>
        <taxon>Rhabditina</taxon>
        <taxon>Rhabditomorpha</taxon>
        <taxon>Strongyloidea</taxon>
        <taxon>Metastrongylidae</taxon>
        <taxon>Parelaphostrongylus</taxon>
    </lineage>
</organism>
<evidence type="ECO:0000313" key="1">
    <source>
        <dbReference type="EMBL" id="KAJ1367532.1"/>
    </source>
</evidence>
<reference evidence="1" key="1">
    <citation type="submission" date="2021-06" db="EMBL/GenBank/DDBJ databases">
        <title>Parelaphostrongylus tenuis whole genome reference sequence.</title>
        <authorList>
            <person name="Garwood T.J."/>
            <person name="Larsen P.A."/>
            <person name="Fountain-Jones N.M."/>
            <person name="Garbe J.R."/>
            <person name="Macchietto M.G."/>
            <person name="Kania S.A."/>
            <person name="Gerhold R.W."/>
            <person name="Richards J.E."/>
            <person name="Wolf T.M."/>
        </authorList>
    </citation>
    <scope>NUCLEOTIDE SEQUENCE</scope>
    <source>
        <strain evidence="1">MNPRO001-30</strain>
        <tissue evidence="1">Meninges</tissue>
    </source>
</reference>
<comment type="caution">
    <text evidence="1">The sequence shown here is derived from an EMBL/GenBank/DDBJ whole genome shotgun (WGS) entry which is preliminary data.</text>
</comment>
<dbReference type="EMBL" id="JAHQIW010005940">
    <property type="protein sequence ID" value="KAJ1367532.1"/>
    <property type="molecule type" value="Genomic_DNA"/>
</dbReference>
<proteinExistence type="predicted"/>
<dbReference type="AlphaFoldDB" id="A0AAD5R0V5"/>
<sequence>MIEWRRICLEVGGLPGLSLDQLVISHAPYLPCLDAKVLRSNVPQQSLLRSDKLVLLQFIRSTRTLQYLLILLGANNEDGNIFDRSIDDFAVSYNLGSRGCGVMPEGQSTKLTTAMKKTSNLK</sequence>
<gene>
    <name evidence="1" type="ORF">KIN20_028465</name>
</gene>
<accession>A0AAD5R0V5</accession>